<organism evidence="1 2">
    <name type="scientific">Fusarium oxysporum f. sp. narcissi</name>
    <dbReference type="NCBI Taxonomy" id="451672"/>
    <lineage>
        <taxon>Eukaryota</taxon>
        <taxon>Fungi</taxon>
        <taxon>Dikarya</taxon>
        <taxon>Ascomycota</taxon>
        <taxon>Pezizomycotina</taxon>
        <taxon>Sordariomycetes</taxon>
        <taxon>Hypocreomycetidae</taxon>
        <taxon>Hypocreales</taxon>
        <taxon>Nectriaceae</taxon>
        <taxon>Fusarium</taxon>
        <taxon>Fusarium oxysporum species complex</taxon>
    </lineage>
</organism>
<dbReference type="Gene3D" id="3.40.50.1580">
    <property type="entry name" value="Nucleoside phosphorylase domain"/>
    <property type="match status" value="1"/>
</dbReference>
<proteinExistence type="predicted"/>
<dbReference type="Proteomes" id="UP000290540">
    <property type="component" value="Unassembled WGS sequence"/>
</dbReference>
<comment type="caution">
    <text evidence="1">The sequence shown here is derived from an EMBL/GenBank/DDBJ whole genome shotgun (WGS) entry which is preliminary data.</text>
</comment>
<reference evidence="1 2" key="1">
    <citation type="submission" date="2016-12" db="EMBL/GenBank/DDBJ databases">
        <title>Draft genome sequence of Fusarium oxysporum causing rot on Narcissus.</title>
        <authorList>
            <person name="Armitage A.D."/>
            <person name="Taylor A."/>
            <person name="Clarkson J.P."/>
            <person name="Harrison R.J."/>
            <person name="Jackson A.C."/>
        </authorList>
    </citation>
    <scope>NUCLEOTIDE SEQUENCE [LARGE SCALE GENOMIC DNA]</scope>
    <source>
        <strain evidence="1 2">N139</strain>
    </source>
</reference>
<accession>A0A4Q2UY70</accession>
<dbReference type="PANTHER" id="PTHR46082">
    <property type="entry name" value="ATP/GTP-BINDING PROTEIN-RELATED"/>
    <property type="match status" value="1"/>
</dbReference>
<dbReference type="EMBL" id="MQTW01000813">
    <property type="protein sequence ID" value="RYC79014.1"/>
    <property type="molecule type" value="Genomic_DNA"/>
</dbReference>
<evidence type="ECO:0000313" key="1">
    <source>
        <dbReference type="EMBL" id="RYC79014.1"/>
    </source>
</evidence>
<sequence length="277" mass="30596">MEFHRDYHIAWILSSIDHHVVAIRFFDEIFHRYNSTSSGIAFTLGRVGHHNVVAVSIACNTSQSFAGDIVDSLLREFPSIRAAFLVSADGTVPRNGNVRVGDVVVGLESSMKSGVVYFDHQETTNQKRFFMTSQSQHLPGAVLTAANNLKSQCGRNDWLRRLEQDWPARIPRPTAFRGGSGELDDIQLVAPEEIDKADDTSLELTLNYEFRRGFPLQRQLKAFSGMIASSEQMLKDPPLIDSIAASNGILCFETAAAKIKSRPFMVVSGVTSCSGDT</sequence>
<evidence type="ECO:0000313" key="2">
    <source>
        <dbReference type="Proteomes" id="UP000290540"/>
    </source>
</evidence>
<dbReference type="GO" id="GO:0003824">
    <property type="term" value="F:catalytic activity"/>
    <property type="evidence" value="ECO:0007669"/>
    <property type="project" value="InterPro"/>
</dbReference>
<dbReference type="GO" id="GO:0009116">
    <property type="term" value="P:nucleoside metabolic process"/>
    <property type="evidence" value="ECO:0007669"/>
    <property type="project" value="InterPro"/>
</dbReference>
<gene>
    <name evidence="1" type="ORF">BFJ63_vAg18108</name>
</gene>
<evidence type="ECO:0008006" key="3">
    <source>
        <dbReference type="Google" id="ProtNLM"/>
    </source>
</evidence>
<dbReference type="PANTHER" id="PTHR46082:SF6">
    <property type="entry name" value="AAA+ ATPASE DOMAIN-CONTAINING PROTEIN-RELATED"/>
    <property type="match status" value="1"/>
</dbReference>
<protein>
    <recommendedName>
        <fullName evidence="3">Nucleoside phosphorylase domain-containing protein</fullName>
    </recommendedName>
</protein>
<dbReference type="InterPro" id="IPR035994">
    <property type="entry name" value="Nucleoside_phosphorylase_sf"/>
</dbReference>
<name>A0A4Q2UY70_FUSOX</name>
<dbReference type="InterPro" id="IPR053137">
    <property type="entry name" value="NLR-like"/>
</dbReference>
<dbReference type="AlphaFoldDB" id="A0A4Q2UY70"/>